<reference evidence="1" key="1">
    <citation type="submission" date="2021-05" db="EMBL/GenBank/DDBJ databases">
        <title>A free-living protist that lacks canonical eukaryotic 1 DNA replication and segregation systems.</title>
        <authorList>
            <person name="Salas-Leiva D.E."/>
            <person name="Tromer E.C."/>
            <person name="Curtis B.A."/>
            <person name="Jerlstrom-Hultqvist J."/>
            <person name="Kolisko M."/>
            <person name="Yi Z."/>
            <person name="Salas-Leiva J.S."/>
            <person name="Gallot-Lavallee L."/>
            <person name="Kops G.J.P.L."/>
            <person name="Archibald J.M."/>
            <person name="Simpson A.G.B."/>
            <person name="Roger A.J."/>
        </authorList>
    </citation>
    <scope>NUCLEOTIDE SEQUENCE</scope>
    <source>
        <strain evidence="1">BICM</strain>
    </source>
</reference>
<dbReference type="AlphaFoldDB" id="A0A8J6E9W6"/>
<organism evidence="1 2">
    <name type="scientific">Carpediemonas membranifera</name>
    <dbReference type="NCBI Taxonomy" id="201153"/>
    <lineage>
        <taxon>Eukaryota</taxon>
        <taxon>Metamonada</taxon>
        <taxon>Carpediemonas-like organisms</taxon>
        <taxon>Carpediemonas</taxon>
    </lineage>
</organism>
<comment type="caution">
    <text evidence="1">The sequence shown here is derived from an EMBL/GenBank/DDBJ whole genome shotgun (WGS) entry which is preliminary data.</text>
</comment>
<dbReference type="Proteomes" id="UP000717585">
    <property type="component" value="Unassembled WGS sequence"/>
</dbReference>
<evidence type="ECO:0000313" key="2">
    <source>
        <dbReference type="Proteomes" id="UP000717585"/>
    </source>
</evidence>
<protein>
    <submittedName>
        <fullName evidence="1">Uncharacterized protein</fullName>
    </submittedName>
</protein>
<accession>A0A8J6E9W6</accession>
<sequence length="379" mass="41641">MPIPKNLVEDWYRQLLSIFISTPILENQINSFTELENIGITQSGMSLTDFIVLITQFTEHTLVDAIRAYNPEITEVESRNRAAWLSVALTYIADNILRRMDGAQRLDLSDKLQELISALNGTMLGYEGDGSVPANRQPLRFLIRTIQRWHVAYANVVNDAFLRQVAASTGLDMVLLQLAGNYKLAPPAVTICPDGVRRFQGLIASINTAVMQAQTGMVAAHAQPQAVRRPVQKKVSKGEDFVALEALVACKRLCERCGRAYATQGEVDICLEQHDLDVRGHTSYEAATVIPDYDDWVSRTQPDDVPARKVAAAVEDKPTVSRHSLPSLVGQGLCTDDVIAIECSVCGKELPLVPDEAGIFHADVAVVDGRLMCEGCLPK</sequence>
<evidence type="ECO:0000313" key="1">
    <source>
        <dbReference type="EMBL" id="KAG9393910.1"/>
    </source>
</evidence>
<proteinExistence type="predicted"/>
<dbReference type="EMBL" id="JAHDYR010000019">
    <property type="protein sequence ID" value="KAG9393910.1"/>
    <property type="molecule type" value="Genomic_DNA"/>
</dbReference>
<name>A0A8J6E9W6_9EUKA</name>
<gene>
    <name evidence="1" type="ORF">J8273_4510</name>
</gene>
<keyword evidence="2" id="KW-1185">Reference proteome</keyword>